<accession>A0ABS5PPC5</accession>
<comment type="similarity">
    <text evidence="1 2">Belongs to the BioY family.</text>
</comment>
<evidence type="ECO:0000256" key="2">
    <source>
        <dbReference type="PIRNR" id="PIRNR016661"/>
    </source>
</evidence>
<keyword evidence="5" id="KW-1185">Reference proteome</keyword>
<sequence>MKTRDMVIIAIFAALTAIGAFIKIQIGVVPFTFQFFFCALSGALLGAKRGVLSQLLYVGMGLIGIPVFTNGGGPTYIFQPTFGYLLGFIICAYIIGWATERMSEVSLPKVLAATVAGLMVVYIVGVPYLYLIVRVYLATGTYTFMNAVVGGFVPFIGPDLIMSVITASVAAIILPRLRQMGYTKAYRVR</sequence>
<dbReference type="Proteomes" id="UP000746471">
    <property type="component" value="Unassembled WGS sequence"/>
</dbReference>
<comment type="subcellular location">
    <subcellularLocation>
        <location evidence="2">Cell membrane</location>
        <topology evidence="2">Multi-pass membrane protein</topology>
    </subcellularLocation>
</comment>
<dbReference type="PIRSF" id="PIRSF016661">
    <property type="entry name" value="BioY"/>
    <property type="match status" value="1"/>
</dbReference>
<reference evidence="4 5" key="1">
    <citation type="submission" date="2021-05" db="EMBL/GenBank/DDBJ databases">
        <title>Fusibacter ferrireducens sp. nov., an anaerobic, sulfur- and Fe-reducing bacterium isolated from the mangrove sediment.</title>
        <authorList>
            <person name="Qiu D."/>
        </authorList>
    </citation>
    <scope>NUCLEOTIDE SEQUENCE [LARGE SCALE GENOMIC DNA]</scope>
    <source>
        <strain evidence="4 5">DSM 12116</strain>
    </source>
</reference>
<feature type="transmembrane region" description="Helical" evidence="3">
    <location>
        <begin position="152"/>
        <end position="174"/>
    </location>
</feature>
<protein>
    <recommendedName>
        <fullName evidence="2">Biotin transporter</fullName>
    </recommendedName>
</protein>
<dbReference type="EMBL" id="JAHBCL010000015">
    <property type="protein sequence ID" value="MBS7527019.1"/>
    <property type="molecule type" value="Genomic_DNA"/>
</dbReference>
<proteinExistence type="inferred from homology"/>
<name>A0ABS5PPC5_9FIRM</name>
<feature type="transmembrane region" description="Helical" evidence="3">
    <location>
        <begin position="110"/>
        <end position="132"/>
    </location>
</feature>
<keyword evidence="2 3" id="KW-0472">Membrane</keyword>
<comment type="caution">
    <text evidence="4">The sequence shown here is derived from an EMBL/GenBank/DDBJ whole genome shotgun (WGS) entry which is preliminary data.</text>
</comment>
<keyword evidence="3" id="KW-0812">Transmembrane</keyword>
<keyword evidence="2" id="KW-1003">Cell membrane</keyword>
<evidence type="ECO:0000256" key="3">
    <source>
        <dbReference type="SAM" id="Phobius"/>
    </source>
</evidence>
<keyword evidence="2" id="KW-0813">Transport</keyword>
<dbReference type="Gene3D" id="1.10.1760.20">
    <property type="match status" value="1"/>
</dbReference>
<feature type="transmembrane region" description="Helical" evidence="3">
    <location>
        <begin position="77"/>
        <end position="98"/>
    </location>
</feature>
<organism evidence="4 5">
    <name type="scientific">Fusibacter paucivorans</name>
    <dbReference type="NCBI Taxonomy" id="76009"/>
    <lineage>
        <taxon>Bacteria</taxon>
        <taxon>Bacillati</taxon>
        <taxon>Bacillota</taxon>
        <taxon>Clostridia</taxon>
        <taxon>Eubacteriales</taxon>
        <taxon>Eubacteriales Family XII. Incertae Sedis</taxon>
        <taxon>Fusibacter</taxon>
    </lineage>
</organism>
<gene>
    <name evidence="4" type="ORF">KHM83_10035</name>
</gene>
<evidence type="ECO:0000313" key="4">
    <source>
        <dbReference type="EMBL" id="MBS7527019.1"/>
    </source>
</evidence>
<dbReference type="InterPro" id="IPR003784">
    <property type="entry name" value="BioY"/>
</dbReference>
<evidence type="ECO:0000256" key="1">
    <source>
        <dbReference type="ARBA" id="ARBA00010692"/>
    </source>
</evidence>
<keyword evidence="3" id="KW-1133">Transmembrane helix</keyword>
<dbReference type="Pfam" id="PF02632">
    <property type="entry name" value="BioY"/>
    <property type="match status" value="1"/>
</dbReference>
<dbReference type="PANTHER" id="PTHR34295">
    <property type="entry name" value="BIOTIN TRANSPORTER BIOY"/>
    <property type="match status" value="1"/>
</dbReference>
<evidence type="ECO:0000313" key="5">
    <source>
        <dbReference type="Proteomes" id="UP000746471"/>
    </source>
</evidence>
<dbReference type="RefSeq" id="WP_213236880.1">
    <property type="nucleotide sequence ID" value="NZ_JAHBCL010000015.1"/>
</dbReference>
<dbReference type="PANTHER" id="PTHR34295:SF1">
    <property type="entry name" value="BIOTIN TRANSPORTER BIOY"/>
    <property type="match status" value="1"/>
</dbReference>